<dbReference type="Pfam" id="PF04198">
    <property type="entry name" value="Sugar-bind"/>
    <property type="match status" value="1"/>
</dbReference>
<keyword evidence="4" id="KW-0804">Transcription</keyword>
<keyword evidence="3" id="KW-0238">DNA-binding</keyword>
<dbReference type="RefSeq" id="WP_376845652.1">
    <property type="nucleotide sequence ID" value="NZ_JBHSFW010000002.1"/>
</dbReference>
<dbReference type="SUPFAM" id="SSF46785">
    <property type="entry name" value="Winged helix' DNA-binding domain"/>
    <property type="match status" value="1"/>
</dbReference>
<evidence type="ECO:0000256" key="3">
    <source>
        <dbReference type="ARBA" id="ARBA00023125"/>
    </source>
</evidence>
<dbReference type="Gene3D" id="1.10.10.10">
    <property type="entry name" value="Winged helix-like DNA-binding domain superfamily/Winged helix DNA-binding domain"/>
    <property type="match status" value="1"/>
</dbReference>
<comment type="caution">
    <text evidence="7">The sequence shown here is derived from an EMBL/GenBank/DDBJ whole genome shotgun (WGS) entry which is preliminary data.</text>
</comment>
<name>A0ABV9GPP7_9BACL</name>
<comment type="similarity">
    <text evidence="1">Belongs to the SorC transcriptional regulatory family.</text>
</comment>
<dbReference type="EMBL" id="JBHSFW010000002">
    <property type="protein sequence ID" value="MFC4618610.1"/>
    <property type="molecule type" value="Genomic_DNA"/>
</dbReference>
<evidence type="ECO:0000313" key="7">
    <source>
        <dbReference type="EMBL" id="MFC4618610.1"/>
    </source>
</evidence>
<evidence type="ECO:0000313" key="8">
    <source>
        <dbReference type="Proteomes" id="UP001596022"/>
    </source>
</evidence>
<evidence type="ECO:0000256" key="2">
    <source>
        <dbReference type="ARBA" id="ARBA00023015"/>
    </source>
</evidence>
<dbReference type="PANTHER" id="PTHR34294:SF5">
    <property type="entry name" value="CENTRAL GLYCOLYTIC GENES REGULATOR"/>
    <property type="match status" value="1"/>
</dbReference>
<dbReference type="PANTHER" id="PTHR34294">
    <property type="entry name" value="TRANSCRIPTIONAL REGULATOR-RELATED"/>
    <property type="match status" value="1"/>
</dbReference>
<organism evidence="7 8">
    <name type="scientific">Camelliibacillus cellulosilyticus</name>
    <dbReference type="NCBI Taxonomy" id="2174486"/>
    <lineage>
        <taxon>Bacteria</taxon>
        <taxon>Bacillati</taxon>
        <taxon>Bacillota</taxon>
        <taxon>Bacilli</taxon>
        <taxon>Bacillales</taxon>
        <taxon>Sporolactobacillaceae</taxon>
        <taxon>Camelliibacillus</taxon>
    </lineage>
</organism>
<keyword evidence="2" id="KW-0805">Transcription regulation</keyword>
<keyword evidence="8" id="KW-1185">Reference proteome</keyword>
<protein>
    <submittedName>
        <fullName evidence="7">Sugar-binding transcriptional regulator</fullName>
    </submittedName>
</protein>
<dbReference type="InterPro" id="IPR051054">
    <property type="entry name" value="SorC_transcr_regulators"/>
</dbReference>
<evidence type="ECO:0000259" key="5">
    <source>
        <dbReference type="Pfam" id="PF04198"/>
    </source>
</evidence>
<sequence>MENLVNMQRKLVPDVLEVMIGRYRILQAIHFLGPIGRRALSGHLGLTERVLRGEVEFLGRQSLLDTASNGMMLTIEGERLLNSLEGMMKDVSGIAQLEKQLKAVLNCSRVIIVSGDSDHEPWVKNEMGLACVRVMEKTVKPDSIIAVTGGTTVAAVAEMMRPFKKSIHPLFVSARGGLGEQVENQANTICAKMAERADGHHRLLHVPDPISEESYQTLIEEPSIHEVVELIHSAGIVIHGIGDAKTMAMRRGTAEDRWQEIESKQAIAEAFGYYFNREGQIVHKVKTMGLSLQELFDGRTVIAVAGGESKGAAIEAYFKKGPKSILITDEGAAMKILEIKGQEKDPFNREEYENGNESRN</sequence>
<dbReference type="Gene3D" id="3.40.50.1360">
    <property type="match status" value="1"/>
</dbReference>
<feature type="domain" description="Sugar-binding" evidence="5">
    <location>
        <begin position="90"/>
        <end position="338"/>
    </location>
</feature>
<evidence type="ECO:0000256" key="4">
    <source>
        <dbReference type="ARBA" id="ARBA00023163"/>
    </source>
</evidence>
<dbReference type="Proteomes" id="UP001596022">
    <property type="component" value="Unassembled WGS sequence"/>
</dbReference>
<feature type="domain" description="CggR N-terminal DNA binding" evidence="6">
    <location>
        <begin position="18"/>
        <end position="88"/>
    </location>
</feature>
<dbReference type="InterPro" id="IPR036388">
    <property type="entry name" value="WH-like_DNA-bd_sf"/>
</dbReference>
<accession>A0ABV9GPP7</accession>
<evidence type="ECO:0000259" key="6">
    <source>
        <dbReference type="Pfam" id="PF21715"/>
    </source>
</evidence>
<dbReference type="InterPro" id="IPR037171">
    <property type="entry name" value="NagB/RpiA_transferase-like"/>
</dbReference>
<dbReference type="InterPro" id="IPR036390">
    <property type="entry name" value="WH_DNA-bd_sf"/>
</dbReference>
<evidence type="ECO:0000256" key="1">
    <source>
        <dbReference type="ARBA" id="ARBA00010466"/>
    </source>
</evidence>
<dbReference type="InterPro" id="IPR048715">
    <property type="entry name" value="CggR_N"/>
</dbReference>
<dbReference type="InterPro" id="IPR007324">
    <property type="entry name" value="Sugar-bd_dom_put"/>
</dbReference>
<dbReference type="SUPFAM" id="SSF100950">
    <property type="entry name" value="NagB/RpiA/CoA transferase-like"/>
    <property type="match status" value="1"/>
</dbReference>
<reference evidence="8" key="1">
    <citation type="journal article" date="2019" name="Int. J. Syst. Evol. Microbiol.">
        <title>The Global Catalogue of Microorganisms (GCM) 10K type strain sequencing project: providing services to taxonomists for standard genome sequencing and annotation.</title>
        <authorList>
            <consortium name="The Broad Institute Genomics Platform"/>
            <consortium name="The Broad Institute Genome Sequencing Center for Infectious Disease"/>
            <person name="Wu L."/>
            <person name="Ma J."/>
        </authorList>
    </citation>
    <scope>NUCLEOTIDE SEQUENCE [LARGE SCALE GENOMIC DNA]</scope>
    <source>
        <strain evidence="8">CGMCC 1.16306</strain>
    </source>
</reference>
<proteinExistence type="inferred from homology"/>
<gene>
    <name evidence="7" type="ORF">ACFO4N_07655</name>
</gene>
<dbReference type="Pfam" id="PF21715">
    <property type="entry name" value="CggR_N"/>
    <property type="match status" value="1"/>
</dbReference>